<dbReference type="InterPro" id="IPR008937">
    <property type="entry name" value="Ras-like_GEF"/>
</dbReference>
<dbReference type="GO" id="GO:0005886">
    <property type="term" value="C:plasma membrane"/>
    <property type="evidence" value="ECO:0007669"/>
    <property type="project" value="TreeGrafter"/>
</dbReference>
<evidence type="ECO:0000256" key="3">
    <source>
        <dbReference type="SAM" id="MobiDB-lite"/>
    </source>
</evidence>
<dbReference type="InterPro" id="IPR023578">
    <property type="entry name" value="Ras_GEF_dom_sf"/>
</dbReference>
<protein>
    <submittedName>
        <fullName evidence="6">Rap guanine nucleotide exchange factor 1</fullName>
    </submittedName>
</protein>
<reference evidence="6" key="1">
    <citation type="submission" date="2016-12" db="EMBL/GenBank/DDBJ databases">
        <title>Mouse lemur reference genome and diversity panel.</title>
        <authorList>
            <person name="Harris R."/>
            <person name="Larsen P."/>
            <person name="Liu Y."/>
            <person name="Hughes D.S."/>
            <person name="Murali S."/>
            <person name="Raveendran M."/>
            <person name="Korchina V."/>
            <person name="Wang M."/>
            <person name="Jhangiani S."/>
            <person name="Bandaranaike D."/>
            <person name="Bellair M."/>
            <person name="Blankenburg K."/>
            <person name="Chao H."/>
            <person name="Dahdouli M."/>
            <person name="Dinh H."/>
            <person name="Doddapaneni H."/>
            <person name="English A."/>
            <person name="Firestine M."/>
            <person name="Gnanaolivu R."/>
            <person name="Gross S."/>
            <person name="Hernandez B."/>
            <person name="Javaid M."/>
            <person name="Jayaseelan J."/>
            <person name="Jones J."/>
            <person name="Khan Z."/>
            <person name="Kovar C."/>
            <person name="Kurapati P."/>
            <person name="Le B."/>
            <person name="Lee S."/>
            <person name="Li M."/>
            <person name="Mathew T."/>
            <person name="Narasimhan A."/>
            <person name="Ngo D."/>
            <person name="Nguyen L."/>
            <person name="Okwuonu G."/>
            <person name="Ongeri F."/>
            <person name="Osuji N."/>
            <person name="Pu L.-L."/>
            <person name="Puazo M."/>
            <person name="Quiroz J."/>
            <person name="Raj R."/>
            <person name="Rajbhandari K."/>
            <person name="Reid J.G."/>
            <person name="Santibanez J."/>
            <person name="Sexton D."/>
            <person name="Skinner E."/>
            <person name="Vee V."/>
            <person name="Weissenberger G."/>
            <person name="Wu Y."/>
            <person name="Xin Y."/>
            <person name="Han Y."/>
            <person name="Campbell C."/>
            <person name="Brown A."/>
            <person name="Sullivan B."/>
            <person name="Shelton J."/>
            <person name="Brown S."/>
            <person name="Dudchenko O."/>
            <person name="Machol I."/>
            <person name="Durand N."/>
            <person name="Shamim M."/>
            <person name="Lieberman A."/>
            <person name="Muzny D.M."/>
            <person name="Richards S."/>
            <person name="Yoder A."/>
            <person name="Worley K.C."/>
            <person name="Rogers J."/>
            <person name="Gibbs R.A."/>
        </authorList>
    </citation>
    <scope>NUCLEOTIDE SEQUENCE [LARGE SCALE GENOMIC DNA]</scope>
</reference>
<dbReference type="PANTHER" id="PTHR23113">
    <property type="entry name" value="GUANINE NUCLEOTIDE EXCHANGE FACTOR"/>
    <property type="match status" value="1"/>
</dbReference>
<dbReference type="Pfam" id="PF00618">
    <property type="entry name" value="RasGEF_N"/>
    <property type="match status" value="1"/>
</dbReference>
<dbReference type="Pfam" id="PF00617">
    <property type="entry name" value="RasGEF"/>
    <property type="match status" value="2"/>
</dbReference>
<feature type="region of interest" description="Disordered" evidence="3">
    <location>
        <begin position="608"/>
        <end position="680"/>
    </location>
</feature>
<feature type="region of interest" description="Disordered" evidence="3">
    <location>
        <begin position="421"/>
        <end position="490"/>
    </location>
</feature>
<dbReference type="Gene3D" id="1.10.840.10">
    <property type="entry name" value="Ras guanine-nucleotide exchange factors catalytic domain"/>
    <property type="match status" value="2"/>
</dbReference>
<dbReference type="PANTHER" id="PTHR23113:SF224">
    <property type="entry name" value="RAP GUANINE NUCLEOTIDE EXCHANGE FACTOR 1"/>
    <property type="match status" value="1"/>
</dbReference>
<keyword evidence="7" id="KW-1185">Reference proteome</keyword>
<feature type="compositionally biased region" description="Basic and acidic residues" evidence="3">
    <location>
        <begin position="368"/>
        <end position="381"/>
    </location>
</feature>
<organism evidence="6 7">
    <name type="scientific">Microcebus murinus</name>
    <name type="common">Gray mouse lemur</name>
    <name type="synonym">Lemur murinus</name>
    <dbReference type="NCBI Taxonomy" id="30608"/>
    <lineage>
        <taxon>Eukaryota</taxon>
        <taxon>Metazoa</taxon>
        <taxon>Chordata</taxon>
        <taxon>Craniata</taxon>
        <taxon>Vertebrata</taxon>
        <taxon>Euteleostomi</taxon>
        <taxon>Mammalia</taxon>
        <taxon>Eutheria</taxon>
        <taxon>Euarchontoglires</taxon>
        <taxon>Primates</taxon>
        <taxon>Strepsirrhini</taxon>
        <taxon>Lemuriformes</taxon>
        <taxon>Cheirogaleidae</taxon>
        <taxon>Microcebus</taxon>
    </lineage>
</organism>
<keyword evidence="1 2" id="KW-0344">Guanine-nucleotide releasing factor</keyword>
<feature type="region of interest" description="Disordered" evidence="3">
    <location>
        <begin position="346"/>
        <end position="386"/>
    </location>
</feature>
<dbReference type="Gene3D" id="1.20.870.10">
    <property type="entry name" value="Son of sevenless (SoS) protein Chain: S domain 1"/>
    <property type="match status" value="1"/>
</dbReference>
<evidence type="ECO:0000256" key="1">
    <source>
        <dbReference type="ARBA" id="ARBA00022658"/>
    </source>
</evidence>
<dbReference type="PROSITE" id="PS50212">
    <property type="entry name" value="RASGEF_NTER"/>
    <property type="match status" value="1"/>
</dbReference>
<dbReference type="PROSITE" id="PS50009">
    <property type="entry name" value="RASGEF_CAT"/>
    <property type="match status" value="1"/>
</dbReference>
<accession>A0A8C5XK81</accession>
<dbReference type="PROSITE" id="PS00720">
    <property type="entry name" value="RASGEF"/>
    <property type="match status" value="1"/>
</dbReference>
<reference evidence="6" key="3">
    <citation type="submission" date="2025-09" db="UniProtKB">
        <authorList>
            <consortium name="Ensembl"/>
        </authorList>
    </citation>
    <scope>IDENTIFICATION</scope>
</reference>
<dbReference type="InterPro" id="IPR019804">
    <property type="entry name" value="Ras_G-nucl-exch_fac_CS"/>
</dbReference>
<evidence type="ECO:0000313" key="7">
    <source>
        <dbReference type="Proteomes" id="UP000694394"/>
    </source>
</evidence>
<dbReference type="CDD" id="cd00155">
    <property type="entry name" value="RasGEF"/>
    <property type="match status" value="1"/>
</dbReference>
<proteinExistence type="predicted"/>
<feature type="domain" description="Ras-GEF" evidence="4">
    <location>
        <begin position="854"/>
        <end position="1055"/>
    </location>
</feature>
<feature type="compositionally biased region" description="Polar residues" evidence="3">
    <location>
        <begin position="474"/>
        <end position="485"/>
    </location>
</feature>
<dbReference type="InterPro" id="IPR036964">
    <property type="entry name" value="RASGEF_cat_dom_sf"/>
</dbReference>
<dbReference type="EMBL" id="ABDC03014957">
    <property type="status" value="NOT_ANNOTATED_CDS"/>
    <property type="molecule type" value="Genomic_DNA"/>
</dbReference>
<dbReference type="SMART" id="SM00147">
    <property type="entry name" value="RasGEF"/>
    <property type="match status" value="1"/>
</dbReference>
<reference evidence="6" key="2">
    <citation type="submission" date="2025-08" db="UniProtKB">
        <authorList>
            <consortium name="Ensembl"/>
        </authorList>
    </citation>
    <scope>IDENTIFICATION</scope>
</reference>
<dbReference type="CDD" id="cd06224">
    <property type="entry name" value="REM"/>
    <property type="match status" value="1"/>
</dbReference>
<feature type="region of interest" description="Disordered" evidence="3">
    <location>
        <begin position="270"/>
        <end position="308"/>
    </location>
</feature>
<evidence type="ECO:0000259" key="5">
    <source>
        <dbReference type="PROSITE" id="PS50212"/>
    </source>
</evidence>
<dbReference type="SUPFAM" id="SSF48366">
    <property type="entry name" value="Ras GEF"/>
    <property type="match status" value="1"/>
</dbReference>
<dbReference type="GO" id="GO:0007265">
    <property type="term" value="P:Ras protein signal transduction"/>
    <property type="evidence" value="ECO:0007669"/>
    <property type="project" value="TreeGrafter"/>
</dbReference>
<feature type="region of interest" description="Disordered" evidence="3">
    <location>
        <begin position="218"/>
        <end position="246"/>
    </location>
</feature>
<evidence type="ECO:0000256" key="2">
    <source>
        <dbReference type="PROSITE-ProRule" id="PRU00168"/>
    </source>
</evidence>
<dbReference type="InterPro" id="IPR000651">
    <property type="entry name" value="Ras-like_Gua-exchang_fac_N"/>
</dbReference>
<dbReference type="AlphaFoldDB" id="A0A8C5XK81"/>
<evidence type="ECO:0000259" key="4">
    <source>
        <dbReference type="PROSITE" id="PS50009"/>
    </source>
</evidence>
<feature type="compositionally biased region" description="Basic and acidic residues" evidence="3">
    <location>
        <begin position="650"/>
        <end position="661"/>
    </location>
</feature>
<dbReference type="Ensembl" id="ENSMICT00000037638.2">
    <property type="protein sequence ID" value="ENSMICP00000030913.2"/>
    <property type="gene ID" value="ENSMICG00000006835.3"/>
</dbReference>
<dbReference type="GO" id="GO:0005085">
    <property type="term" value="F:guanyl-nucleotide exchange factor activity"/>
    <property type="evidence" value="ECO:0007669"/>
    <property type="project" value="UniProtKB-KW"/>
</dbReference>
<feature type="compositionally biased region" description="Acidic residues" evidence="3">
    <location>
        <begin position="667"/>
        <end position="679"/>
    </location>
</feature>
<dbReference type="EMBL" id="ABDC03014956">
    <property type="status" value="NOT_ANNOTATED_CDS"/>
    <property type="molecule type" value="Genomic_DNA"/>
</dbReference>
<dbReference type="InterPro" id="IPR001895">
    <property type="entry name" value="RASGEF_cat_dom"/>
</dbReference>
<sequence>TCNNGRHIPSLFSDSQRSHLSSFTMKLMDKFHSPKIKRTPSKKGKPAEVSVKIPEKPVNKEATDRFLPEGYPIPLDLEQQAVEFMSTSAVASRSQRQKNLSWLEEKEKEVVSALRYFKTIVDKMAIDKKVLEMLPGSASKVLEAILPLVQSDPRIQHSSALSSCYSRVYQSLANLIRWSDQVMLEGVNSEDKEMVTTVKGVIKAVLDGVKELVRLTIEKQGRPSPTSPVKPSSPPGKPDGPSELPLSDREMEILNKTVGASQPAEFLPDATDEEVAPPKPPLPGIRVVDNSPPPALPPKKRQSAPSPTRVAVVAPMSRATSGSSLPVGINRQDFDVDCYAQRRLSGGSHSYGGESPRLSPCSSIGKLSKSDEQLSSLDRDSGQCSRNTSCETLDHYDPDYEFLQQDLSNADQIPQQMACNLSPLPESLGESGSPFLGHPFQLPLGSCPQPEGPLAPGQPTDTPPALPEKKRRSAASQTTDSSSCRVSYERHPSQYDNISEDDLQNPAPIQSVPYTPFAAVLPFQQGGSSAPVEFVGDFTAPESTGDPEKPPPLPEKKNKHMLAYMQLLEDYSEPQPSMFYQTPQNEHIYQKKNKRLMEVYGFNDSFSGGDSIQELAPPPALPPKQRQLESPAGKDGQPRDPSAAGTIPGKDSRDGSERGPKSPDALESAESEEEVDELSLIDHNEIMARLTLKQEGDDGPDVRGGSGDILLVHATETDRKDLVLYCEAFLTTYRTFITPEELIKKLQYRYPCPKFSPFADTFKKRVSKNTFFVLVRVVDELCLVELTEEILKLLMELVFRLVCNGELSLARVLRKNILDKMEQKKLLRCADQLPGHCPHPLMGVLLPGTLHDFHSHEIAEQLTLLDAELFYKIEIPEVLLWAKEQNEEKSPNLTQFTEHFNNMSYWVRSIIMLQEKAQDRERLLLKFIKIMKVTSLTPALSCQGLAEYCTLIDSSSSFRAYRAALSEVEPPCIPYLGLILQDLTFVHLGNPDYIDGKVNFSKRWQQFNILDSMRCFQQAHYDIRRNDDIINFFNDFSDHLAEEALWELSLKIKPRNITRRKTDREEKT</sequence>
<dbReference type="GeneTree" id="ENSGT00940000156235"/>
<dbReference type="Proteomes" id="UP000694394">
    <property type="component" value="Chromosome 10"/>
</dbReference>
<name>A0A8C5XK81_MICMU</name>
<evidence type="ECO:0000313" key="6">
    <source>
        <dbReference type="Ensembl" id="ENSMICP00000030913.2"/>
    </source>
</evidence>
<feature type="compositionally biased region" description="Pro residues" evidence="3">
    <location>
        <begin position="225"/>
        <end position="238"/>
    </location>
</feature>
<gene>
    <name evidence="6" type="primary">RAPGEF1</name>
</gene>
<feature type="domain" description="N-terminal Ras-GEF" evidence="5">
    <location>
        <begin position="698"/>
        <end position="822"/>
    </location>
</feature>
<dbReference type="SMART" id="SM00229">
    <property type="entry name" value="RasGEFN"/>
    <property type="match status" value="1"/>
</dbReference>